<evidence type="ECO:0000313" key="1">
    <source>
        <dbReference type="EMBL" id="MTV49205.1"/>
    </source>
</evidence>
<dbReference type="EMBL" id="WNKU01000009">
    <property type="protein sequence ID" value="MTV49205.1"/>
    <property type="molecule type" value="Genomic_DNA"/>
</dbReference>
<dbReference type="InterPro" id="IPR006597">
    <property type="entry name" value="Sel1-like"/>
</dbReference>
<name>A0A6I3SKC2_HELMO</name>
<comment type="caution">
    <text evidence="1">The sequence shown here is derived from an EMBL/GenBank/DDBJ whole genome shotgun (WGS) entry which is preliminary data.</text>
</comment>
<evidence type="ECO:0000313" key="2">
    <source>
        <dbReference type="Proteomes" id="UP000430670"/>
    </source>
</evidence>
<dbReference type="PANTHER" id="PTHR43628:SF1">
    <property type="entry name" value="CHITIN SYNTHASE REGULATORY FACTOR 2-RELATED"/>
    <property type="match status" value="1"/>
</dbReference>
<sequence length="214" mass="23849">MEGEKYMRLQRVCPTEELASSIDYPNDLKSELDEREDLFFLGLCFLEGIGVGKEAVLAAELFKKAAEREHSGGQYELGVCYCMGRGIAQDGEEALRWFVRSADQGYAKAQHNLGVRYSIGKGVPQNAAQAAQWFLKAAKQGHALSQFKLAVMYALGWGVSNDQEQASVWYHCSGEFGAREAAVSIDSILQETNDRAVWFQEALKNGYTGREFVR</sequence>
<dbReference type="Pfam" id="PF08238">
    <property type="entry name" value="Sel1"/>
    <property type="match status" value="4"/>
</dbReference>
<proteinExistence type="predicted"/>
<gene>
    <name evidence="1" type="ORF">GJ688_09465</name>
</gene>
<dbReference type="AlphaFoldDB" id="A0A6I3SKC2"/>
<dbReference type="SUPFAM" id="SSF81901">
    <property type="entry name" value="HCP-like"/>
    <property type="match status" value="1"/>
</dbReference>
<dbReference type="InterPro" id="IPR011990">
    <property type="entry name" value="TPR-like_helical_dom_sf"/>
</dbReference>
<dbReference type="InterPro" id="IPR052945">
    <property type="entry name" value="Mitotic_Regulator"/>
</dbReference>
<dbReference type="Gene3D" id="1.25.40.10">
    <property type="entry name" value="Tetratricopeptide repeat domain"/>
    <property type="match status" value="1"/>
</dbReference>
<dbReference type="OrthoDB" id="2724739at2"/>
<dbReference type="SMART" id="SM00671">
    <property type="entry name" value="SEL1"/>
    <property type="match status" value="4"/>
</dbReference>
<keyword evidence="2" id="KW-1185">Reference proteome</keyword>
<protein>
    <recommendedName>
        <fullName evidence="3">Beta-lactamase</fullName>
    </recommendedName>
</protein>
<organism evidence="1 2">
    <name type="scientific">Heliobacterium mobile</name>
    <name type="common">Heliobacillus mobilis</name>
    <dbReference type="NCBI Taxonomy" id="28064"/>
    <lineage>
        <taxon>Bacteria</taxon>
        <taxon>Bacillati</taxon>
        <taxon>Bacillota</taxon>
        <taxon>Clostridia</taxon>
        <taxon>Eubacteriales</taxon>
        <taxon>Heliobacteriaceae</taxon>
        <taxon>Heliobacterium</taxon>
    </lineage>
</organism>
<dbReference type="Proteomes" id="UP000430670">
    <property type="component" value="Unassembled WGS sequence"/>
</dbReference>
<dbReference type="PANTHER" id="PTHR43628">
    <property type="entry name" value="ACTIVATOR OF C KINASE PROTEIN 1-RELATED"/>
    <property type="match status" value="1"/>
</dbReference>
<evidence type="ECO:0008006" key="3">
    <source>
        <dbReference type="Google" id="ProtNLM"/>
    </source>
</evidence>
<accession>A0A6I3SKC2</accession>
<reference evidence="1 2" key="1">
    <citation type="submission" date="2019-11" db="EMBL/GenBank/DDBJ databases">
        <title>Whole-genome sequence of a the green, strictly anaerobic photosynthetic bacterium Heliobacillus mobilis DSM 6151.</title>
        <authorList>
            <person name="Kyndt J.A."/>
            <person name="Meyer T.E."/>
        </authorList>
    </citation>
    <scope>NUCLEOTIDE SEQUENCE [LARGE SCALE GENOMIC DNA]</scope>
    <source>
        <strain evidence="1 2">DSM 6151</strain>
    </source>
</reference>